<evidence type="ECO:0000259" key="4">
    <source>
        <dbReference type="PROSITE" id="PS50987"/>
    </source>
</evidence>
<feature type="domain" description="HTH arsR-type" evidence="4">
    <location>
        <begin position="1"/>
        <end position="87"/>
    </location>
</feature>
<dbReference type="AlphaFoldDB" id="A0A6L6QSF3"/>
<keyword evidence="3" id="KW-0804">Transcription</keyword>
<dbReference type="GO" id="GO:0003700">
    <property type="term" value="F:DNA-binding transcription factor activity"/>
    <property type="evidence" value="ECO:0007669"/>
    <property type="project" value="InterPro"/>
</dbReference>
<dbReference type="SMART" id="SM00418">
    <property type="entry name" value="HTH_ARSR"/>
    <property type="match status" value="1"/>
</dbReference>
<evidence type="ECO:0000256" key="3">
    <source>
        <dbReference type="ARBA" id="ARBA00023163"/>
    </source>
</evidence>
<accession>A0A6L6QSF3</accession>
<evidence type="ECO:0000313" key="5">
    <source>
        <dbReference type="EMBL" id="MTW14373.1"/>
    </source>
</evidence>
<keyword evidence="6" id="KW-1185">Reference proteome</keyword>
<dbReference type="CDD" id="cd00090">
    <property type="entry name" value="HTH_ARSR"/>
    <property type="match status" value="1"/>
</dbReference>
<organism evidence="5 6">
    <name type="scientific">Massilia eburnea</name>
    <dbReference type="NCBI Taxonomy" id="1776165"/>
    <lineage>
        <taxon>Bacteria</taxon>
        <taxon>Pseudomonadati</taxon>
        <taxon>Pseudomonadota</taxon>
        <taxon>Betaproteobacteria</taxon>
        <taxon>Burkholderiales</taxon>
        <taxon>Oxalobacteraceae</taxon>
        <taxon>Telluria group</taxon>
        <taxon>Massilia</taxon>
    </lineage>
</organism>
<dbReference type="NCBIfam" id="NF033789">
    <property type="entry name" value="repress_SdpR"/>
    <property type="match status" value="1"/>
</dbReference>
<comment type="caution">
    <text evidence="5">The sequence shown here is derived from an EMBL/GenBank/DDBJ whole genome shotgun (WGS) entry which is preliminary data.</text>
</comment>
<protein>
    <submittedName>
        <fullName evidence="5">Autorepressor SdpR family transcription factor</fullName>
    </submittedName>
</protein>
<dbReference type="InterPro" id="IPR036388">
    <property type="entry name" value="WH-like_DNA-bd_sf"/>
</dbReference>
<dbReference type="SUPFAM" id="SSF46785">
    <property type="entry name" value="Winged helix' DNA-binding domain"/>
    <property type="match status" value="1"/>
</dbReference>
<dbReference type="Pfam" id="PF01022">
    <property type="entry name" value="HTH_5"/>
    <property type="match status" value="1"/>
</dbReference>
<dbReference type="GO" id="GO:0003677">
    <property type="term" value="F:DNA binding"/>
    <property type="evidence" value="ECO:0007669"/>
    <property type="project" value="UniProtKB-KW"/>
</dbReference>
<gene>
    <name evidence="5" type="ORF">GM658_27530</name>
</gene>
<dbReference type="NCBIfam" id="NF033788">
    <property type="entry name" value="HTH_metalloreg"/>
    <property type="match status" value="1"/>
</dbReference>
<dbReference type="EMBL" id="WNKX01000042">
    <property type="protein sequence ID" value="MTW14373.1"/>
    <property type="molecule type" value="Genomic_DNA"/>
</dbReference>
<dbReference type="InterPro" id="IPR047796">
    <property type="entry name" value="SdpR-like_repress"/>
</dbReference>
<dbReference type="Gene3D" id="1.10.10.10">
    <property type="entry name" value="Winged helix-like DNA-binding domain superfamily/Winged helix DNA-binding domain"/>
    <property type="match status" value="1"/>
</dbReference>
<dbReference type="PANTHER" id="PTHR33154:SF33">
    <property type="entry name" value="TRANSCRIPTIONAL REPRESSOR SDPR"/>
    <property type="match status" value="1"/>
</dbReference>
<dbReference type="PROSITE" id="PS50987">
    <property type="entry name" value="HTH_ARSR_2"/>
    <property type="match status" value="1"/>
</dbReference>
<dbReference type="InterPro" id="IPR001845">
    <property type="entry name" value="HTH_ArsR_DNA-bd_dom"/>
</dbReference>
<dbReference type="RefSeq" id="WP_155457312.1">
    <property type="nucleotide sequence ID" value="NZ_WNKX01000042.1"/>
</dbReference>
<evidence type="ECO:0000256" key="1">
    <source>
        <dbReference type="ARBA" id="ARBA00023015"/>
    </source>
</evidence>
<keyword evidence="1" id="KW-0805">Transcription regulation</keyword>
<evidence type="ECO:0000256" key="2">
    <source>
        <dbReference type="ARBA" id="ARBA00023125"/>
    </source>
</evidence>
<dbReference type="OrthoDB" id="8565358at2"/>
<dbReference type="Proteomes" id="UP000472320">
    <property type="component" value="Unassembled WGS sequence"/>
</dbReference>
<dbReference type="InterPro" id="IPR011991">
    <property type="entry name" value="ArsR-like_HTH"/>
</dbReference>
<dbReference type="InterPro" id="IPR036390">
    <property type="entry name" value="WH_DNA-bd_sf"/>
</dbReference>
<dbReference type="PANTHER" id="PTHR33154">
    <property type="entry name" value="TRANSCRIPTIONAL REGULATOR, ARSR FAMILY"/>
    <property type="match status" value="1"/>
</dbReference>
<proteinExistence type="predicted"/>
<keyword evidence="2" id="KW-0238">DNA-binding</keyword>
<dbReference type="InterPro" id="IPR051081">
    <property type="entry name" value="HTH_MetalResp_TranReg"/>
</dbReference>
<sequence>MDKVFKALADPSRRRILQLLREREMTAGEIADHFDLSKPTLSGHFAVLREAGLVLAEKNKTTITYRLNMSVLEEALLGFADTFEIGRQTKGKKHA</sequence>
<dbReference type="PRINTS" id="PR00778">
    <property type="entry name" value="HTHARSR"/>
</dbReference>
<evidence type="ECO:0000313" key="6">
    <source>
        <dbReference type="Proteomes" id="UP000472320"/>
    </source>
</evidence>
<name>A0A6L6QSF3_9BURK</name>
<reference evidence="5 6" key="1">
    <citation type="submission" date="2019-11" db="EMBL/GenBank/DDBJ databases">
        <title>Type strains purchased from KCTC, JCM and DSMZ.</title>
        <authorList>
            <person name="Lu H."/>
        </authorList>
    </citation>
    <scope>NUCLEOTIDE SEQUENCE [LARGE SCALE GENOMIC DNA]</scope>
    <source>
        <strain evidence="5 6">JCM 31587</strain>
    </source>
</reference>